<dbReference type="EMBL" id="BFAD01000005">
    <property type="protein sequence ID" value="GBE83114.1"/>
    <property type="molecule type" value="Genomic_DNA"/>
</dbReference>
<dbReference type="SUPFAM" id="SSF103107">
    <property type="entry name" value="Hypothetical protein c14orf129, hspc210"/>
    <property type="match status" value="1"/>
</dbReference>
<dbReference type="OrthoDB" id="5804279at2759"/>
<dbReference type="Proteomes" id="UP000287166">
    <property type="component" value="Unassembled WGS sequence"/>
</dbReference>
<dbReference type="GeneID" id="38780031"/>
<accession>A0A401GMY8</accession>
<dbReference type="InterPro" id="IPR023231">
    <property type="entry name" value="GSKIP_dom_sf"/>
</dbReference>
<sequence>MASDPPDGEFLPFVYSELTNALREQEAFGIKNAAITHFSSFEAVAHVVLLEGRTVVVSLTSRGYTLGVEPERDDPDAAEPFGTTFESIEALLQCVSPMYLAARQAALSSKLGLLS</sequence>
<evidence type="ECO:0000313" key="3">
    <source>
        <dbReference type="Proteomes" id="UP000287166"/>
    </source>
</evidence>
<dbReference type="AlphaFoldDB" id="A0A401GMY8"/>
<evidence type="ECO:0000259" key="1">
    <source>
        <dbReference type="Pfam" id="PF05303"/>
    </source>
</evidence>
<evidence type="ECO:0000313" key="2">
    <source>
        <dbReference type="EMBL" id="GBE83114.1"/>
    </source>
</evidence>
<name>A0A401GMY8_9APHY</name>
<keyword evidence="3" id="KW-1185">Reference proteome</keyword>
<protein>
    <recommendedName>
        <fullName evidence="1">GSKIP domain-containing protein</fullName>
    </recommendedName>
</protein>
<feature type="domain" description="GSKIP" evidence="1">
    <location>
        <begin position="28"/>
        <end position="111"/>
    </location>
</feature>
<dbReference type="RefSeq" id="XP_027614027.1">
    <property type="nucleotide sequence ID" value="XM_027758226.1"/>
</dbReference>
<proteinExistence type="predicted"/>
<dbReference type="InterPro" id="IPR007967">
    <property type="entry name" value="GSKIP_dom"/>
</dbReference>
<reference evidence="2 3" key="1">
    <citation type="journal article" date="2018" name="Sci. Rep.">
        <title>Genome sequence of the cauliflower mushroom Sparassis crispa (Hanabiratake) and its association with beneficial usage.</title>
        <authorList>
            <person name="Kiyama R."/>
            <person name="Furutani Y."/>
            <person name="Kawaguchi K."/>
            <person name="Nakanishi T."/>
        </authorList>
    </citation>
    <scope>NUCLEOTIDE SEQUENCE [LARGE SCALE GENOMIC DNA]</scope>
</reference>
<dbReference type="Gene3D" id="3.30.2280.10">
    <property type="entry name" value="Hypothetical protein (hspc210)"/>
    <property type="match status" value="1"/>
</dbReference>
<dbReference type="InParanoid" id="A0A401GMY8"/>
<gene>
    <name evidence="2" type="ORF">SCP_0501610</name>
</gene>
<dbReference type="Pfam" id="PF05303">
    <property type="entry name" value="GSKIP_dom"/>
    <property type="match status" value="1"/>
</dbReference>
<organism evidence="2 3">
    <name type="scientific">Sparassis crispa</name>
    <dbReference type="NCBI Taxonomy" id="139825"/>
    <lineage>
        <taxon>Eukaryota</taxon>
        <taxon>Fungi</taxon>
        <taxon>Dikarya</taxon>
        <taxon>Basidiomycota</taxon>
        <taxon>Agaricomycotina</taxon>
        <taxon>Agaricomycetes</taxon>
        <taxon>Polyporales</taxon>
        <taxon>Sparassidaceae</taxon>
        <taxon>Sparassis</taxon>
    </lineage>
</organism>
<comment type="caution">
    <text evidence="2">The sequence shown here is derived from an EMBL/GenBank/DDBJ whole genome shotgun (WGS) entry which is preliminary data.</text>
</comment>